<comment type="caution">
    <text evidence="6">The sequence shown here is derived from an EMBL/GenBank/DDBJ whole genome shotgun (WGS) entry which is preliminary data.</text>
</comment>
<dbReference type="AlphaFoldDB" id="A0A833QQ65"/>
<protein>
    <submittedName>
        <fullName evidence="6">Beta-glucosidase 22-like protein</fullName>
    </submittedName>
</protein>
<evidence type="ECO:0000256" key="5">
    <source>
        <dbReference type="SAM" id="SignalP"/>
    </source>
</evidence>
<proteinExistence type="inferred from homology"/>
<dbReference type="Proteomes" id="UP000623129">
    <property type="component" value="Unassembled WGS sequence"/>
</dbReference>
<dbReference type="PANTHER" id="PTHR10353">
    <property type="entry name" value="GLYCOSYL HYDROLASE"/>
    <property type="match status" value="1"/>
</dbReference>
<dbReference type="InterPro" id="IPR001360">
    <property type="entry name" value="Glyco_hydro_1"/>
</dbReference>
<dbReference type="EMBL" id="SWLB01000024">
    <property type="protein sequence ID" value="KAF3322787.1"/>
    <property type="molecule type" value="Genomic_DNA"/>
</dbReference>
<dbReference type="Pfam" id="PF00232">
    <property type="entry name" value="Glyco_hydro_1"/>
    <property type="match status" value="1"/>
</dbReference>
<comment type="similarity">
    <text evidence="1 4">Belongs to the glycosyl hydrolase 1 family.</text>
</comment>
<dbReference type="FunFam" id="3.20.20.80:FF:000041">
    <property type="entry name" value="Beta-glucosidase 7"/>
    <property type="match status" value="1"/>
</dbReference>
<feature type="signal peptide" evidence="5">
    <location>
        <begin position="1"/>
        <end position="24"/>
    </location>
</feature>
<evidence type="ECO:0000256" key="2">
    <source>
        <dbReference type="ARBA" id="ARBA00022801"/>
    </source>
</evidence>
<keyword evidence="5" id="KW-0732">Signal</keyword>
<sequence length="507" mass="57590">MEGARARLFIGVLCCLVVLERAVGLEFTRSDFPSDFVFGSATSAYQERCQTTVLVMWLQTDITNIRYNGIIMLSYRYILEDVKLMADTGLEAYRLSISWSRLIPDGRGEVNPKGVEYYNGLIDDLVKHGIQIHVMIYQLDLPQVLEDEYQGWLSPKIIDDFTAYADVCFKEFGDRVKYWTTLDEPNIIGIGSYDSGLWPPQHCSNPFRVINCTIRNSTVEPYIAVHNLLLAHASVYNLYHTKYHELQGGIVGINVYSFGIYPFSDSNADKEAAQRYHDFSVGWIVNPLTYGDYPLIMKKIVGPRLPVFTKYQSEMLRGAFDFIGLNHYTSLYVMDDSHNTNLGPHDFYADTSTQSSISRNIMPSGQYIPDPSEIVPDPDGLEHMLEYLKATYDNPPLYVQENGLGMTTNSSLEDKKRIDFLSGFIGSTLTAIRNGANVRGYFVWSFIDVFEFLAGYDTTFGLYSVDFESKEKTRKPRLSAHWYSNFLKNNGSISTTGLSDEGYHAEQ</sequence>
<evidence type="ECO:0000256" key="4">
    <source>
        <dbReference type="RuleBase" id="RU003690"/>
    </source>
</evidence>
<reference evidence="6" key="1">
    <citation type="submission" date="2020-01" db="EMBL/GenBank/DDBJ databases">
        <title>Genome sequence of Kobresia littledalei, the first chromosome-level genome in the family Cyperaceae.</title>
        <authorList>
            <person name="Qu G."/>
        </authorList>
    </citation>
    <scope>NUCLEOTIDE SEQUENCE</scope>
    <source>
        <strain evidence="6">C.B.Clarke</strain>
        <tissue evidence="6">Leaf</tissue>
    </source>
</reference>
<name>A0A833QQ65_9POAL</name>
<feature type="chain" id="PRO_5032965275" evidence="5">
    <location>
        <begin position="25"/>
        <end position="507"/>
    </location>
</feature>
<gene>
    <name evidence="6" type="ORF">FCM35_KLT12776</name>
</gene>
<dbReference type="GO" id="GO:0008422">
    <property type="term" value="F:beta-glucosidase activity"/>
    <property type="evidence" value="ECO:0007669"/>
    <property type="project" value="UniProtKB-ARBA"/>
</dbReference>
<organism evidence="6 7">
    <name type="scientific">Carex littledalei</name>
    <dbReference type="NCBI Taxonomy" id="544730"/>
    <lineage>
        <taxon>Eukaryota</taxon>
        <taxon>Viridiplantae</taxon>
        <taxon>Streptophyta</taxon>
        <taxon>Embryophyta</taxon>
        <taxon>Tracheophyta</taxon>
        <taxon>Spermatophyta</taxon>
        <taxon>Magnoliopsida</taxon>
        <taxon>Liliopsida</taxon>
        <taxon>Poales</taxon>
        <taxon>Cyperaceae</taxon>
        <taxon>Cyperoideae</taxon>
        <taxon>Cariceae</taxon>
        <taxon>Carex</taxon>
        <taxon>Carex subgen. Euthyceras</taxon>
    </lineage>
</organism>
<evidence type="ECO:0000256" key="3">
    <source>
        <dbReference type="ARBA" id="ARBA00023295"/>
    </source>
</evidence>
<keyword evidence="7" id="KW-1185">Reference proteome</keyword>
<dbReference type="PRINTS" id="PR00131">
    <property type="entry name" value="GLHYDRLASE1"/>
</dbReference>
<evidence type="ECO:0000256" key="1">
    <source>
        <dbReference type="ARBA" id="ARBA00010838"/>
    </source>
</evidence>
<dbReference type="OrthoDB" id="65569at2759"/>
<dbReference type="GO" id="GO:0005975">
    <property type="term" value="P:carbohydrate metabolic process"/>
    <property type="evidence" value="ECO:0007669"/>
    <property type="project" value="InterPro"/>
</dbReference>
<keyword evidence="3" id="KW-0326">Glycosidase</keyword>
<dbReference type="PANTHER" id="PTHR10353:SF29">
    <property type="entry name" value="BETA-GLUCOSIDASE 11"/>
    <property type="match status" value="1"/>
</dbReference>
<evidence type="ECO:0000313" key="6">
    <source>
        <dbReference type="EMBL" id="KAF3322787.1"/>
    </source>
</evidence>
<keyword evidence="2" id="KW-0378">Hydrolase</keyword>
<dbReference type="Gene3D" id="3.20.20.80">
    <property type="entry name" value="Glycosidases"/>
    <property type="match status" value="1"/>
</dbReference>
<evidence type="ECO:0000313" key="7">
    <source>
        <dbReference type="Proteomes" id="UP000623129"/>
    </source>
</evidence>
<dbReference type="InterPro" id="IPR017853">
    <property type="entry name" value="GH"/>
</dbReference>
<dbReference type="SUPFAM" id="SSF51445">
    <property type="entry name" value="(Trans)glycosidases"/>
    <property type="match status" value="1"/>
</dbReference>
<accession>A0A833QQ65</accession>